<accession>A0ABS8IKW4</accession>
<dbReference type="RefSeq" id="WP_229490838.1">
    <property type="nucleotide sequence ID" value="NZ_JAIVFQ010000154.1"/>
</dbReference>
<name>A0ABS8IKW4_9NOSO</name>
<evidence type="ECO:0000313" key="2">
    <source>
        <dbReference type="Proteomes" id="UP001199525"/>
    </source>
</evidence>
<reference evidence="1 2" key="1">
    <citation type="journal article" date="2021" name="Microorganisms">
        <title>Genome Evolution of Filamentous Cyanobacterium Nostoc Species: From Facultative Symbiosis to Free Living.</title>
        <authorList>
            <person name="Huo D."/>
            <person name="Li H."/>
            <person name="Cai F."/>
            <person name="Guo X."/>
            <person name="Qiao Z."/>
            <person name="Wang W."/>
            <person name="Yu G."/>
            <person name="Li R."/>
        </authorList>
    </citation>
    <scope>NUCLEOTIDE SEQUENCE [LARGE SCALE GENOMIC DNA]</scope>
    <source>
        <strain evidence="1 2">CHAB 5714</strain>
    </source>
</reference>
<organism evidence="1 2">
    <name type="scientific">Nostoc favosum CHAB5714</name>
    <dbReference type="NCBI Taxonomy" id="2780399"/>
    <lineage>
        <taxon>Bacteria</taxon>
        <taxon>Bacillati</taxon>
        <taxon>Cyanobacteriota</taxon>
        <taxon>Cyanophyceae</taxon>
        <taxon>Nostocales</taxon>
        <taxon>Nostocaceae</taxon>
        <taxon>Nostoc</taxon>
        <taxon>Nostoc favosum</taxon>
    </lineage>
</organism>
<comment type="caution">
    <text evidence="1">The sequence shown here is derived from an EMBL/GenBank/DDBJ whole genome shotgun (WGS) entry which is preliminary data.</text>
</comment>
<dbReference type="Proteomes" id="UP001199525">
    <property type="component" value="Unassembled WGS sequence"/>
</dbReference>
<protein>
    <submittedName>
        <fullName evidence="1">Uncharacterized protein</fullName>
    </submittedName>
</protein>
<dbReference type="EMBL" id="JAIVFQ010000154">
    <property type="protein sequence ID" value="MCC5604758.1"/>
    <property type="molecule type" value="Genomic_DNA"/>
</dbReference>
<keyword evidence="2" id="KW-1185">Reference proteome</keyword>
<gene>
    <name evidence="1" type="ORF">LC586_37890</name>
</gene>
<sequence>MTNSNQQLTLYYPCVVQILDRFVQTISVDFWIQNPINDKWNLVVLKDGDSSSISGYTYATAPRKMAYLNEEYLSIEAFLQAKKEEGVDYPIRHKRTYLTVKGAASHKLFWTWTNPQTNKIERIHWHPLAIKAKASEDDRTDYSNITPVKIVNGKLITLEKENLPSNRAAFSEFIADREENLRLALEALKSPNPDAALELLAIMEEISKDCFYASWIMGNGYNLESILKSWDGTSNVSYGGGEITQQQLALMRVLSELSQGWWFWDEDQDTGVIFPHLNLQGNRLIIWAGNIAIAVHDRECAYD</sequence>
<proteinExistence type="predicted"/>
<evidence type="ECO:0000313" key="1">
    <source>
        <dbReference type="EMBL" id="MCC5604758.1"/>
    </source>
</evidence>